<organism evidence="1 2">
    <name type="scientific">Ventrimonas faecis</name>
    <dbReference type="NCBI Taxonomy" id="3133170"/>
    <lineage>
        <taxon>Bacteria</taxon>
        <taxon>Bacillati</taxon>
        <taxon>Bacillota</taxon>
        <taxon>Clostridia</taxon>
        <taxon>Lachnospirales</taxon>
        <taxon>Lachnospiraceae</taxon>
        <taxon>Ventrimonas</taxon>
    </lineage>
</organism>
<dbReference type="Proteomes" id="UP001437460">
    <property type="component" value="Unassembled WGS sequence"/>
</dbReference>
<protein>
    <submittedName>
        <fullName evidence="1">Uncharacterized protein</fullName>
    </submittedName>
</protein>
<evidence type="ECO:0000313" key="1">
    <source>
        <dbReference type="EMBL" id="MEQ2564518.1"/>
    </source>
</evidence>
<evidence type="ECO:0000313" key="2">
    <source>
        <dbReference type="Proteomes" id="UP001437460"/>
    </source>
</evidence>
<reference evidence="1 2" key="1">
    <citation type="submission" date="2024-03" db="EMBL/GenBank/DDBJ databases">
        <title>Human intestinal bacterial collection.</title>
        <authorList>
            <person name="Pauvert C."/>
            <person name="Hitch T.C.A."/>
            <person name="Clavel T."/>
        </authorList>
    </citation>
    <scope>NUCLEOTIDE SEQUENCE [LARGE SCALE GENOMIC DNA]</scope>
    <source>
        <strain evidence="1 2">CLA-AP-H27</strain>
    </source>
</reference>
<name>A0ABV1HRB6_9FIRM</name>
<gene>
    <name evidence="1" type="ORF">WMO41_15330</name>
</gene>
<dbReference type="EMBL" id="JBBMFJ010000051">
    <property type="protein sequence ID" value="MEQ2564518.1"/>
    <property type="molecule type" value="Genomic_DNA"/>
</dbReference>
<sequence>MATTEMIIKKIKTETDFEDAGKVLKKEKLYESFTKVQKTLPYYHGKRVLRKNGVLAVLLSFIYSGKIEDTDGWTRDVRAWVKMTFVTKWNALMVIQNGPCDEKGYVHMLLIPVTNEGKISYDHYFGGCYKLRALQSSYHQLMISRHGLKNTPPGSERIMGNLKTYRFKKQPLPALPEAYQLETGKEYRERIEPLFQETIAYYLERTVIKESMGEPEKAAIMVQGKMQPYLDFIEKYGSVKKAEQMLLTSRELQYGIRAMQEQGNKEMIQMVMNVSKAGKEYMKTHQIE</sequence>
<proteinExistence type="predicted"/>
<accession>A0ABV1HRB6</accession>
<comment type="caution">
    <text evidence="1">The sequence shown here is derived from an EMBL/GenBank/DDBJ whole genome shotgun (WGS) entry which is preliminary data.</text>
</comment>
<keyword evidence="2" id="KW-1185">Reference proteome</keyword>